<dbReference type="EMBL" id="VSSQ01145798">
    <property type="protein sequence ID" value="MPN64642.1"/>
    <property type="molecule type" value="Genomic_DNA"/>
</dbReference>
<gene>
    <name evidence="1" type="ORF">SDC9_212418</name>
</gene>
<accession>A0A645JMX3</accession>
<proteinExistence type="predicted"/>
<protein>
    <submittedName>
        <fullName evidence="1">Uncharacterized protein</fullName>
    </submittedName>
</protein>
<reference evidence="1" key="1">
    <citation type="submission" date="2019-08" db="EMBL/GenBank/DDBJ databases">
        <authorList>
            <person name="Kucharzyk K."/>
            <person name="Murdoch R.W."/>
            <person name="Higgins S."/>
            <person name="Loffler F."/>
        </authorList>
    </citation>
    <scope>NUCLEOTIDE SEQUENCE</scope>
</reference>
<comment type="caution">
    <text evidence="1">The sequence shown here is derived from an EMBL/GenBank/DDBJ whole genome shotgun (WGS) entry which is preliminary data.</text>
</comment>
<name>A0A645JMX3_9ZZZZ</name>
<sequence>MRNFYGRETVWTLQLASAGTLGVDARFVLSDGALCKLCLVDKGTQAVTTLAEAGRTLPTSFALSAGSYAIKLVGYGAGGSIQVNLDAPAGLHPVSD</sequence>
<dbReference type="AlphaFoldDB" id="A0A645JMX3"/>
<evidence type="ECO:0000313" key="1">
    <source>
        <dbReference type="EMBL" id="MPN64642.1"/>
    </source>
</evidence>
<organism evidence="1">
    <name type="scientific">bioreactor metagenome</name>
    <dbReference type="NCBI Taxonomy" id="1076179"/>
    <lineage>
        <taxon>unclassified sequences</taxon>
        <taxon>metagenomes</taxon>
        <taxon>ecological metagenomes</taxon>
    </lineage>
</organism>